<sequence length="151" mass="16066">MLDSRSLAISTGLVLVFAASSVQAADWRRVAQLDAGGTAYYLDVDSPRRDADNQVVAVVLAQHSPSQRTPDGNAYASSIRVIRFGCAAESLADQSITFYAEAGGNGAVVRRMERTAEQANADLQPTDPQSIGKALVYAACEVFARGKPAFR</sequence>
<reference evidence="3" key="1">
    <citation type="submission" date="2022-05" db="EMBL/GenBank/DDBJ databases">
        <title>Schlegelella sp. nov., isolated from mangrove soil.</title>
        <authorList>
            <person name="Liu Y."/>
            <person name="Ge X."/>
            <person name="Liu W."/>
        </authorList>
    </citation>
    <scope>NUCLEOTIDE SEQUENCE</scope>
    <source>
        <strain evidence="3">S2-27</strain>
    </source>
</reference>
<evidence type="ECO:0000313" key="3">
    <source>
        <dbReference type="EMBL" id="MCM5680501.1"/>
    </source>
</evidence>
<accession>A0ABT0YP54</accession>
<dbReference type="Pfam" id="PF16747">
    <property type="entry name" value="Adhesin_E"/>
    <property type="match status" value="1"/>
</dbReference>
<feature type="domain" description="Surface-adhesin protein E-like" evidence="2">
    <location>
        <begin position="27"/>
        <end position="141"/>
    </location>
</feature>
<keyword evidence="4" id="KW-1185">Reference proteome</keyword>
<protein>
    <recommendedName>
        <fullName evidence="2">Surface-adhesin protein E-like domain-containing protein</fullName>
    </recommendedName>
</protein>
<evidence type="ECO:0000313" key="4">
    <source>
        <dbReference type="Proteomes" id="UP001165541"/>
    </source>
</evidence>
<dbReference type="EMBL" id="JAMKFE010000007">
    <property type="protein sequence ID" value="MCM5680501.1"/>
    <property type="molecule type" value="Genomic_DNA"/>
</dbReference>
<dbReference type="RefSeq" id="WP_251778955.1">
    <property type="nucleotide sequence ID" value="NZ_JAMKFE010000007.1"/>
</dbReference>
<dbReference type="Proteomes" id="UP001165541">
    <property type="component" value="Unassembled WGS sequence"/>
</dbReference>
<evidence type="ECO:0000259" key="2">
    <source>
        <dbReference type="Pfam" id="PF16747"/>
    </source>
</evidence>
<keyword evidence="1" id="KW-0732">Signal</keyword>
<feature type="signal peptide" evidence="1">
    <location>
        <begin position="1"/>
        <end position="24"/>
    </location>
</feature>
<name>A0ABT0YP54_9BURK</name>
<evidence type="ECO:0000256" key="1">
    <source>
        <dbReference type="SAM" id="SignalP"/>
    </source>
</evidence>
<gene>
    <name evidence="3" type="ORF">M8A51_13280</name>
</gene>
<comment type="caution">
    <text evidence="3">The sequence shown here is derived from an EMBL/GenBank/DDBJ whole genome shotgun (WGS) entry which is preliminary data.</text>
</comment>
<organism evidence="3 4">
    <name type="scientific">Caldimonas mangrovi</name>
    <dbReference type="NCBI Taxonomy" id="2944811"/>
    <lineage>
        <taxon>Bacteria</taxon>
        <taxon>Pseudomonadati</taxon>
        <taxon>Pseudomonadota</taxon>
        <taxon>Betaproteobacteria</taxon>
        <taxon>Burkholderiales</taxon>
        <taxon>Sphaerotilaceae</taxon>
        <taxon>Caldimonas</taxon>
    </lineage>
</organism>
<proteinExistence type="predicted"/>
<feature type="chain" id="PRO_5046391094" description="Surface-adhesin protein E-like domain-containing protein" evidence="1">
    <location>
        <begin position="25"/>
        <end position="151"/>
    </location>
</feature>
<dbReference type="InterPro" id="IPR031939">
    <property type="entry name" value="Adhesin_E-like"/>
</dbReference>